<dbReference type="Pfam" id="PF01113">
    <property type="entry name" value="DapB_N"/>
    <property type="match status" value="1"/>
</dbReference>
<accession>A0A0P9GRC7</accession>
<dbReference type="CDD" id="cd00130">
    <property type="entry name" value="PAS"/>
    <property type="match status" value="1"/>
</dbReference>
<organism evidence="9 10">
    <name type="scientific">Alicyclobacillus ferrooxydans</name>
    <dbReference type="NCBI Taxonomy" id="471514"/>
    <lineage>
        <taxon>Bacteria</taxon>
        <taxon>Bacillati</taxon>
        <taxon>Bacillota</taxon>
        <taxon>Bacilli</taxon>
        <taxon>Bacillales</taxon>
        <taxon>Alicyclobacillaceae</taxon>
        <taxon>Alicyclobacillus</taxon>
    </lineage>
</organism>
<dbReference type="GO" id="GO:0009089">
    <property type="term" value="P:lysine biosynthetic process via diaminopimelate"/>
    <property type="evidence" value="ECO:0007669"/>
    <property type="project" value="InterPro"/>
</dbReference>
<evidence type="ECO:0000259" key="7">
    <source>
        <dbReference type="PROSITE" id="PS50045"/>
    </source>
</evidence>
<evidence type="ECO:0000259" key="8">
    <source>
        <dbReference type="PROSITE" id="PS50112"/>
    </source>
</evidence>
<dbReference type="Proteomes" id="UP000050482">
    <property type="component" value="Unassembled WGS sequence"/>
</dbReference>
<dbReference type="OrthoDB" id="9762199at2"/>
<evidence type="ECO:0008006" key="11">
    <source>
        <dbReference type="Google" id="ProtNLM"/>
    </source>
</evidence>
<dbReference type="SMART" id="SM00382">
    <property type="entry name" value="AAA"/>
    <property type="match status" value="1"/>
</dbReference>
<sequence>MDVVIVGAGVGGRKLIEAVYGHPEVTIQCVVDTNPNASGIKLAEELGIPTREDYQQAVLEYPADAVLEATGEEDVLHCLQQLVSNDTAVISGAALRFVVLLVEDKVRLIQALQSRQQLASEVTNLKDVQTLLEAIIQSTQDAISVVDADGRGILINPAYTRLTGLRPEAVIGQPANVDIAEGESMHLQVLRTRRPVKNVPLKVGPTKREVVVDVAPIIVGNELRGSVGVIHDVSEIKRLTEELNRANHLIRTVQAKYTFDDIIGTSPAITLAVEQARRAAETPATVLLRGESGTGKELFAHAIHRQSDRHSHPFVRVNCAALSESLLESELFGYEEGAFTGAKRGGKRGLFEEASQGTLFLDEIGEMSTATQAKLLRALQEQEIVRVGGTNPILIDVRLIAATHVNLEQAVAKGRFREDLYYRLNVVPIVIPPLRYRKQDIPPIAEYIVYRHNQTYGRNVERISDTAVARLMDYDWPGNVRELENTIGRAMIHMSFHETVLDAHHLPPVQRVDPLSVSVSDDRFTALSNVAVAPHLKRLPEMVREIERQIIINTLQKNGGNKTDAARQLGISLRSLYNKLDSSEND</sequence>
<dbReference type="Gene3D" id="1.10.10.60">
    <property type="entry name" value="Homeodomain-like"/>
    <property type="match status" value="1"/>
</dbReference>
<keyword evidence="5" id="KW-0805">Transcription regulation</keyword>
<dbReference type="InterPro" id="IPR025662">
    <property type="entry name" value="Sigma_54_int_dom_ATP-bd_1"/>
</dbReference>
<dbReference type="InterPro" id="IPR025944">
    <property type="entry name" value="Sigma_54_int_dom_CS"/>
</dbReference>
<dbReference type="AlphaFoldDB" id="A0A0P9GRC7"/>
<dbReference type="Gene3D" id="3.30.450.20">
    <property type="entry name" value="PAS domain"/>
    <property type="match status" value="1"/>
</dbReference>
<dbReference type="InterPro" id="IPR013767">
    <property type="entry name" value="PAS_fold"/>
</dbReference>
<reference evidence="9 10" key="1">
    <citation type="submission" date="2015-09" db="EMBL/GenBank/DDBJ databases">
        <title>Draft genome sequence of Alicyclobacillus ferrooxydans DSM 22381.</title>
        <authorList>
            <person name="Hemp J."/>
        </authorList>
    </citation>
    <scope>NUCLEOTIDE SEQUENCE [LARGE SCALE GENOMIC DNA]</scope>
    <source>
        <strain evidence="9 10">TC-34</strain>
    </source>
</reference>
<evidence type="ECO:0000313" key="10">
    <source>
        <dbReference type="Proteomes" id="UP000050482"/>
    </source>
</evidence>
<evidence type="ECO:0000256" key="6">
    <source>
        <dbReference type="ARBA" id="ARBA00023163"/>
    </source>
</evidence>
<dbReference type="InterPro" id="IPR000846">
    <property type="entry name" value="DapB_N"/>
</dbReference>
<dbReference type="Pfam" id="PF00989">
    <property type="entry name" value="PAS"/>
    <property type="match status" value="1"/>
</dbReference>
<dbReference type="STRING" id="471514.AN477_11865"/>
<feature type="domain" description="PAS" evidence="8">
    <location>
        <begin position="128"/>
        <end position="173"/>
    </location>
</feature>
<dbReference type="PRINTS" id="PR01590">
    <property type="entry name" value="HTHFIS"/>
</dbReference>
<dbReference type="PROSITE" id="PS00688">
    <property type="entry name" value="SIGMA54_INTERACT_3"/>
    <property type="match status" value="1"/>
</dbReference>
<dbReference type="SUPFAM" id="SSF46689">
    <property type="entry name" value="Homeodomain-like"/>
    <property type="match status" value="1"/>
</dbReference>
<dbReference type="Pfam" id="PF25601">
    <property type="entry name" value="AAA_lid_14"/>
    <property type="match status" value="1"/>
</dbReference>
<dbReference type="CDD" id="cd00009">
    <property type="entry name" value="AAA"/>
    <property type="match status" value="1"/>
</dbReference>
<evidence type="ECO:0000256" key="4">
    <source>
        <dbReference type="ARBA" id="ARBA00023002"/>
    </source>
</evidence>
<dbReference type="InterPro" id="IPR009057">
    <property type="entry name" value="Homeodomain-like_sf"/>
</dbReference>
<comment type="caution">
    <text evidence="9">The sequence shown here is derived from an EMBL/GenBank/DDBJ whole genome shotgun (WGS) entry which is preliminary data.</text>
</comment>
<dbReference type="InterPro" id="IPR027417">
    <property type="entry name" value="P-loop_NTPase"/>
</dbReference>
<dbReference type="InterPro" id="IPR002078">
    <property type="entry name" value="Sigma_54_int"/>
</dbReference>
<dbReference type="GO" id="GO:0006355">
    <property type="term" value="P:regulation of DNA-templated transcription"/>
    <property type="evidence" value="ECO:0007669"/>
    <property type="project" value="InterPro"/>
</dbReference>
<dbReference type="PATRIC" id="fig|471514.4.peg.752"/>
<feature type="domain" description="Sigma-54 factor interaction" evidence="7">
    <location>
        <begin position="262"/>
        <end position="492"/>
    </location>
</feature>
<dbReference type="InterPro" id="IPR058031">
    <property type="entry name" value="AAA_lid_NorR"/>
</dbReference>
<evidence type="ECO:0000256" key="5">
    <source>
        <dbReference type="ARBA" id="ARBA00023015"/>
    </source>
</evidence>
<dbReference type="PROSITE" id="PS00675">
    <property type="entry name" value="SIGMA54_INTERACT_1"/>
    <property type="match status" value="1"/>
</dbReference>
<dbReference type="RefSeq" id="WP_054969373.1">
    <property type="nucleotide sequence ID" value="NZ_LJCO01000048.1"/>
</dbReference>
<dbReference type="InterPro" id="IPR002197">
    <property type="entry name" value="HTH_Fis"/>
</dbReference>
<dbReference type="EMBL" id="LJCO01000048">
    <property type="protein sequence ID" value="KPV43505.1"/>
    <property type="molecule type" value="Genomic_DNA"/>
</dbReference>
<dbReference type="PROSITE" id="PS50045">
    <property type="entry name" value="SIGMA54_INTERACT_4"/>
    <property type="match status" value="1"/>
</dbReference>
<dbReference type="InterPro" id="IPR035965">
    <property type="entry name" value="PAS-like_dom_sf"/>
</dbReference>
<keyword evidence="3" id="KW-0521">NADP</keyword>
<dbReference type="NCBIfam" id="TIGR00229">
    <property type="entry name" value="sensory_box"/>
    <property type="match status" value="1"/>
</dbReference>
<dbReference type="GO" id="GO:0008839">
    <property type="term" value="F:4-hydroxy-tetrahydrodipicolinate reductase"/>
    <property type="evidence" value="ECO:0007669"/>
    <property type="project" value="InterPro"/>
</dbReference>
<dbReference type="InterPro" id="IPR003593">
    <property type="entry name" value="AAA+_ATPase"/>
</dbReference>
<dbReference type="FunFam" id="3.40.50.300:FF:000006">
    <property type="entry name" value="DNA-binding transcriptional regulator NtrC"/>
    <property type="match status" value="1"/>
</dbReference>
<name>A0A0P9GRC7_9BACL</name>
<dbReference type="Pfam" id="PF02954">
    <property type="entry name" value="HTH_8"/>
    <property type="match status" value="1"/>
</dbReference>
<dbReference type="PANTHER" id="PTHR32071:SF121">
    <property type="entry name" value="SIGMA L-DEPENDENT TRANSCRIPTIONAL REGULATOR YQIR-RELATED"/>
    <property type="match status" value="1"/>
</dbReference>
<keyword evidence="6" id="KW-0804">Transcription</keyword>
<proteinExistence type="predicted"/>
<dbReference type="SMART" id="SM00091">
    <property type="entry name" value="PAS"/>
    <property type="match status" value="1"/>
</dbReference>
<dbReference type="SUPFAM" id="SSF55785">
    <property type="entry name" value="PYP-like sensor domain (PAS domain)"/>
    <property type="match status" value="1"/>
</dbReference>
<dbReference type="GO" id="GO:0043565">
    <property type="term" value="F:sequence-specific DNA binding"/>
    <property type="evidence" value="ECO:0007669"/>
    <property type="project" value="InterPro"/>
</dbReference>
<dbReference type="Gene3D" id="3.40.50.300">
    <property type="entry name" value="P-loop containing nucleotide triphosphate hydrolases"/>
    <property type="match status" value="1"/>
</dbReference>
<evidence type="ECO:0000256" key="3">
    <source>
        <dbReference type="ARBA" id="ARBA00022857"/>
    </source>
</evidence>
<protein>
    <recommendedName>
        <fullName evidence="11">Fis family transcriptional regulator</fullName>
    </recommendedName>
</protein>
<dbReference type="InterPro" id="IPR036291">
    <property type="entry name" value="NAD(P)-bd_dom_sf"/>
</dbReference>
<evidence type="ECO:0000256" key="2">
    <source>
        <dbReference type="ARBA" id="ARBA00022840"/>
    </source>
</evidence>
<evidence type="ECO:0000256" key="1">
    <source>
        <dbReference type="ARBA" id="ARBA00022741"/>
    </source>
</evidence>
<dbReference type="SUPFAM" id="SSF51735">
    <property type="entry name" value="NAD(P)-binding Rossmann-fold domains"/>
    <property type="match status" value="1"/>
</dbReference>
<dbReference type="PANTHER" id="PTHR32071">
    <property type="entry name" value="TRANSCRIPTIONAL REGULATORY PROTEIN"/>
    <property type="match status" value="1"/>
</dbReference>
<dbReference type="Pfam" id="PF00158">
    <property type="entry name" value="Sigma54_activat"/>
    <property type="match status" value="1"/>
</dbReference>
<evidence type="ECO:0000313" key="9">
    <source>
        <dbReference type="EMBL" id="KPV43505.1"/>
    </source>
</evidence>
<keyword evidence="1" id="KW-0547">Nucleotide-binding</keyword>
<keyword evidence="10" id="KW-1185">Reference proteome</keyword>
<dbReference type="GO" id="GO:0005524">
    <property type="term" value="F:ATP binding"/>
    <property type="evidence" value="ECO:0007669"/>
    <property type="project" value="UniProtKB-KW"/>
</dbReference>
<gene>
    <name evidence="9" type="ORF">AN477_11865</name>
</gene>
<dbReference type="Gene3D" id="1.10.8.60">
    <property type="match status" value="1"/>
</dbReference>
<dbReference type="SUPFAM" id="SSF52540">
    <property type="entry name" value="P-loop containing nucleoside triphosphate hydrolases"/>
    <property type="match status" value="1"/>
</dbReference>
<keyword evidence="2" id="KW-0067">ATP-binding</keyword>
<dbReference type="Gene3D" id="3.40.50.720">
    <property type="entry name" value="NAD(P)-binding Rossmann-like Domain"/>
    <property type="match status" value="1"/>
</dbReference>
<dbReference type="InterPro" id="IPR000014">
    <property type="entry name" value="PAS"/>
</dbReference>
<keyword evidence="4" id="KW-0560">Oxidoreductase</keyword>
<dbReference type="PROSITE" id="PS50112">
    <property type="entry name" value="PAS"/>
    <property type="match status" value="1"/>
</dbReference>